<dbReference type="AlphaFoldDB" id="A0A7I9V3X0"/>
<name>A0A7I9V3X0_9ACTN</name>
<accession>A0A7I9V3X0</accession>
<organism evidence="1 2">
    <name type="scientific">Gordonia spumicola</name>
    <dbReference type="NCBI Taxonomy" id="589161"/>
    <lineage>
        <taxon>Bacteria</taxon>
        <taxon>Bacillati</taxon>
        <taxon>Actinomycetota</taxon>
        <taxon>Actinomycetes</taxon>
        <taxon>Mycobacteriales</taxon>
        <taxon>Gordoniaceae</taxon>
        <taxon>Gordonia</taxon>
    </lineage>
</organism>
<proteinExistence type="predicted"/>
<evidence type="ECO:0000313" key="1">
    <source>
        <dbReference type="EMBL" id="GED99882.1"/>
    </source>
</evidence>
<sequence length="75" mass="7388">MFGDADDDSLESVDAVVLDVVGDVSVADAVTVTVAGGVDVEVAAAASSDLLHPATKNVAAAIAAMAGRTCRRSTV</sequence>
<gene>
    <name evidence="1" type="ORF">nbrc107696_03290</name>
</gene>
<comment type="caution">
    <text evidence="1">The sequence shown here is derived from an EMBL/GenBank/DDBJ whole genome shotgun (WGS) entry which is preliminary data.</text>
</comment>
<dbReference type="EMBL" id="BJOV01000001">
    <property type="protein sequence ID" value="GED99882.1"/>
    <property type="molecule type" value="Genomic_DNA"/>
</dbReference>
<dbReference type="Proteomes" id="UP000444960">
    <property type="component" value="Unassembled WGS sequence"/>
</dbReference>
<keyword evidence="2" id="KW-1185">Reference proteome</keyword>
<protein>
    <submittedName>
        <fullName evidence="1">Uncharacterized protein</fullName>
    </submittedName>
</protein>
<evidence type="ECO:0000313" key="2">
    <source>
        <dbReference type="Proteomes" id="UP000444960"/>
    </source>
</evidence>
<reference evidence="2" key="1">
    <citation type="submission" date="2019-06" db="EMBL/GenBank/DDBJ databases">
        <title>Gordonia isolated from sludge of a wastewater treatment plant.</title>
        <authorList>
            <person name="Tamura T."/>
            <person name="Aoyama K."/>
            <person name="Kang Y."/>
            <person name="Saito S."/>
            <person name="Akiyama N."/>
            <person name="Yazawa K."/>
            <person name="Gonoi T."/>
            <person name="Mikami Y."/>
        </authorList>
    </citation>
    <scope>NUCLEOTIDE SEQUENCE [LARGE SCALE GENOMIC DNA]</scope>
    <source>
        <strain evidence="2">NBRC 107696</strain>
    </source>
</reference>